<reference evidence="4" key="2">
    <citation type="submission" date="2025-08" db="UniProtKB">
        <authorList>
            <consortium name="EnsemblFungi"/>
        </authorList>
    </citation>
    <scope>IDENTIFICATION</scope>
    <source>
        <strain evidence="4">4287 / CBS 123668 / FGSC 9935 / NRRL 34936</strain>
    </source>
</reference>
<dbReference type="GO" id="GO:0005634">
    <property type="term" value="C:nucleus"/>
    <property type="evidence" value="ECO:0007669"/>
    <property type="project" value="TreeGrafter"/>
</dbReference>
<dbReference type="InterPro" id="IPR001138">
    <property type="entry name" value="Zn2Cys6_DnaBD"/>
</dbReference>
<dbReference type="InterPro" id="IPR036864">
    <property type="entry name" value="Zn2-C6_fun-type_DNA-bd_sf"/>
</dbReference>
<evidence type="ECO:0000256" key="2">
    <source>
        <dbReference type="SAM" id="MobiDB-lite"/>
    </source>
</evidence>
<dbReference type="PANTHER" id="PTHR31668">
    <property type="entry name" value="GLUCOSE TRANSPORT TRANSCRIPTION REGULATOR RGT1-RELATED-RELATED"/>
    <property type="match status" value="1"/>
</dbReference>
<dbReference type="SUPFAM" id="SSF57701">
    <property type="entry name" value="Zn2/Cys6 DNA-binding domain"/>
    <property type="match status" value="1"/>
</dbReference>
<feature type="domain" description="Zn(2)-C6 fungal-type" evidence="3">
    <location>
        <begin position="28"/>
        <end position="60"/>
    </location>
</feature>
<evidence type="ECO:0000313" key="4">
    <source>
        <dbReference type="EnsemblFungi" id="FOXG_02538P0"/>
    </source>
</evidence>
<evidence type="ECO:0000313" key="5">
    <source>
        <dbReference type="Proteomes" id="UP000002489"/>
    </source>
</evidence>
<evidence type="ECO:0000259" key="3">
    <source>
        <dbReference type="PROSITE" id="PS50048"/>
    </source>
</evidence>
<dbReference type="Proteomes" id="UP000002489">
    <property type="component" value="Unassembled WGS sequence"/>
</dbReference>
<protein>
    <recommendedName>
        <fullName evidence="3">Zn(2)-C6 fungal-type domain-containing protein</fullName>
    </recommendedName>
</protein>
<dbReference type="GO" id="GO:0001080">
    <property type="term" value="P:nitrogen catabolite activation of transcription from RNA polymerase II promoter"/>
    <property type="evidence" value="ECO:0007669"/>
    <property type="project" value="TreeGrafter"/>
</dbReference>
<dbReference type="CDD" id="cd12148">
    <property type="entry name" value="fungal_TF_MHR"/>
    <property type="match status" value="1"/>
</dbReference>
<feature type="region of interest" description="Disordered" evidence="2">
    <location>
        <begin position="62"/>
        <end position="88"/>
    </location>
</feature>
<organism evidence="4 5">
    <name type="scientific">Fusarium oxysporum (strain Fo5176)</name>
    <name type="common">Fusarium vascular wilt</name>
    <dbReference type="NCBI Taxonomy" id="660025"/>
    <lineage>
        <taxon>Eukaryota</taxon>
        <taxon>Fungi</taxon>
        <taxon>Dikarya</taxon>
        <taxon>Ascomycota</taxon>
        <taxon>Pezizomycotina</taxon>
        <taxon>Sordariomycetes</taxon>
        <taxon>Hypocreomycetidae</taxon>
        <taxon>Hypocreales</taxon>
        <taxon>Nectriaceae</taxon>
        <taxon>Fusarium</taxon>
        <taxon>Fusarium oxysporum species complex</taxon>
    </lineage>
</organism>
<keyword evidence="1" id="KW-0539">Nucleus</keyword>
<name>A0A0D2XF49_FUSOF</name>
<dbReference type="PROSITE" id="PS50048">
    <property type="entry name" value="ZN2_CY6_FUNGAL_2"/>
    <property type="match status" value="1"/>
</dbReference>
<dbReference type="PROSITE" id="PS00463">
    <property type="entry name" value="ZN2_CY6_FUNGAL_1"/>
    <property type="match status" value="1"/>
</dbReference>
<dbReference type="Pfam" id="PF00172">
    <property type="entry name" value="Zn_clus"/>
    <property type="match status" value="1"/>
</dbReference>
<feature type="compositionally biased region" description="Basic and acidic residues" evidence="2">
    <location>
        <begin position="67"/>
        <end position="78"/>
    </location>
</feature>
<sequence length="427" mass="48375">MNHDEHNIPQPHRQVAGIRRYRSKSQRPCDLCRARKVLCNIPDPTRPCQLCDRTGRDCTFVGNPNKKPRDSRTRRLDPDGGGTPTVVPQPEQALAQDAGVYETLRMPDVSQSIFSPGGGINWDISFDQHGIDGGDQPFDFFANGELPNLEPLDDPTPSDDYGEIPITTPGKTTEPPASPTALFERLSFDQRPDHSTSLIGFSNESDPFSLNHFPYSSSDEVDFYRVAYRRQQHPQDQTFPANPPIHFLQSQTGTAIESQKIVDKCTSEASTGLLAGIYALALPFTPWDEKLCLDSAYFKPDVNDLWQVSYTCLQKELHFPRLSTIQIFLLLLNHTPFDVVVVENPFVWSLAASMLAMAQSLGLNVNSTGWKLPAWEKRQPDMTAYDQNLLATWRKTLRTRMQSWPFLRFAIVKVDAIYWKKLYQDKN</sequence>
<reference evidence="5" key="1">
    <citation type="journal article" date="2012" name="Mol. Plant Microbe Interact.">
        <title>A highly conserved effector in Fusarium oxysporum is required for full virulence on Arabidopsis.</title>
        <authorList>
            <person name="Thatcher L.F."/>
            <person name="Gardiner D.M."/>
            <person name="Kazan K."/>
            <person name="Manners J."/>
        </authorList>
    </citation>
    <scope>NUCLEOTIDE SEQUENCE [LARGE SCALE GENOMIC DNA]</scope>
    <source>
        <strain evidence="5">Fo5176</strain>
    </source>
</reference>
<dbReference type="EnsemblFungi" id="FOXG_02538T0">
    <property type="protein sequence ID" value="FOXG_02538P0"/>
    <property type="gene ID" value="FOXG_02538"/>
</dbReference>
<proteinExistence type="predicted"/>
<dbReference type="CDD" id="cd00067">
    <property type="entry name" value="GAL4"/>
    <property type="match status" value="1"/>
</dbReference>
<dbReference type="Gene3D" id="4.10.240.10">
    <property type="entry name" value="Zn(2)-C6 fungal-type DNA-binding domain"/>
    <property type="match status" value="1"/>
</dbReference>
<dbReference type="PANTHER" id="PTHR31668:SF4">
    <property type="entry name" value="TRANSCRIPTIONAL ACTIVATOR PROTEIN DAL81"/>
    <property type="match status" value="1"/>
</dbReference>
<dbReference type="SMART" id="SM00066">
    <property type="entry name" value="GAL4"/>
    <property type="match status" value="1"/>
</dbReference>
<dbReference type="AlphaFoldDB" id="A0A0D2XF49"/>
<dbReference type="GO" id="GO:0008270">
    <property type="term" value="F:zinc ion binding"/>
    <property type="evidence" value="ECO:0007669"/>
    <property type="project" value="InterPro"/>
</dbReference>
<dbReference type="GO" id="GO:0000981">
    <property type="term" value="F:DNA-binding transcription factor activity, RNA polymerase II-specific"/>
    <property type="evidence" value="ECO:0007669"/>
    <property type="project" value="InterPro"/>
</dbReference>
<accession>A0A0D2XF49</accession>
<dbReference type="InterPro" id="IPR050797">
    <property type="entry name" value="Carb_Metab_Trans_Reg"/>
</dbReference>
<evidence type="ECO:0000256" key="1">
    <source>
        <dbReference type="ARBA" id="ARBA00023242"/>
    </source>
</evidence>